<keyword evidence="8 13" id="KW-0812">Transmembrane</keyword>
<feature type="transmembrane region" description="Helical" evidence="13">
    <location>
        <begin position="47"/>
        <end position="68"/>
    </location>
</feature>
<keyword evidence="6 12" id="KW-1003">Cell membrane</keyword>
<evidence type="ECO:0000313" key="15">
    <source>
        <dbReference type="Proteomes" id="UP000283255"/>
    </source>
</evidence>
<dbReference type="PANTHER" id="PTHR30070:SF1">
    <property type="entry name" value="CYTOCHROME C BIOGENESIS B-RELATED"/>
    <property type="match status" value="1"/>
</dbReference>
<feature type="transmembrane region" description="Helical" evidence="13">
    <location>
        <begin position="89"/>
        <end position="122"/>
    </location>
</feature>
<evidence type="ECO:0000256" key="7">
    <source>
        <dbReference type="ARBA" id="ARBA00022519"/>
    </source>
</evidence>
<evidence type="ECO:0000256" key="2">
    <source>
        <dbReference type="ARBA" id="ARBA00004429"/>
    </source>
</evidence>
<evidence type="ECO:0000256" key="4">
    <source>
        <dbReference type="ARBA" id="ARBA00016452"/>
    </source>
</evidence>
<dbReference type="OrthoDB" id="9799895at2"/>
<protein>
    <recommendedName>
        <fullName evidence="4 12">Heme exporter protein B</fullName>
    </recommendedName>
</protein>
<keyword evidence="7 12" id="KW-0997">Cell inner membrane</keyword>
<accession>A0A418YGR4</accession>
<evidence type="ECO:0000256" key="10">
    <source>
        <dbReference type="ARBA" id="ARBA00022989"/>
    </source>
</evidence>
<evidence type="ECO:0000256" key="9">
    <source>
        <dbReference type="ARBA" id="ARBA00022748"/>
    </source>
</evidence>
<keyword evidence="11 12" id="KW-0472">Membrane</keyword>
<dbReference type="PIRSF" id="PIRSF002764">
    <property type="entry name" value="CcmB"/>
    <property type="match status" value="1"/>
</dbReference>
<dbReference type="Proteomes" id="UP000283255">
    <property type="component" value="Unassembled WGS sequence"/>
</dbReference>
<dbReference type="RefSeq" id="WP_119909979.1">
    <property type="nucleotide sequence ID" value="NZ_QZCH01000005.1"/>
</dbReference>
<dbReference type="PRINTS" id="PR01414">
    <property type="entry name" value="CCMBBIOGNSIS"/>
</dbReference>
<dbReference type="Pfam" id="PF03379">
    <property type="entry name" value="CcmB"/>
    <property type="match status" value="1"/>
</dbReference>
<dbReference type="GO" id="GO:0015232">
    <property type="term" value="F:heme transmembrane transporter activity"/>
    <property type="evidence" value="ECO:0007669"/>
    <property type="project" value="InterPro"/>
</dbReference>
<keyword evidence="9 12" id="KW-0201">Cytochrome c-type biogenesis</keyword>
<evidence type="ECO:0000256" key="8">
    <source>
        <dbReference type="ARBA" id="ARBA00022692"/>
    </source>
</evidence>
<keyword evidence="10 13" id="KW-1133">Transmembrane helix</keyword>
<keyword evidence="5 12" id="KW-0813">Transport</keyword>
<evidence type="ECO:0000256" key="6">
    <source>
        <dbReference type="ARBA" id="ARBA00022475"/>
    </source>
</evidence>
<proteinExistence type="inferred from homology"/>
<sequence>MFKACWSVIERELLSASRRKSDILNPIWFFLIVITLFPLSIGPKANTLTSIAPGVIWVAALLSCLLSLERLFKDDYVDGSLEQLMLTPYPLTLLVAAKVLAHWLLTCLPIILFSPLMAVFFSLDWPTFWAIALTLLLGTPTICLLGAIGVALTVGLRKGGILLSLIMLPLSIPVLIISTLAIDAASMSQPNIAYLAMLGAILVAAITLAPMAIAVSLRISMS</sequence>
<gene>
    <name evidence="14" type="primary">ccmB</name>
    <name evidence="14" type="ORF">D1Z90_06695</name>
</gene>
<organism evidence="14 15">
    <name type="scientific">Motilimonas pumila</name>
    <dbReference type="NCBI Taxonomy" id="2303987"/>
    <lineage>
        <taxon>Bacteria</taxon>
        <taxon>Pseudomonadati</taxon>
        <taxon>Pseudomonadota</taxon>
        <taxon>Gammaproteobacteria</taxon>
        <taxon>Alteromonadales</taxon>
        <taxon>Alteromonadales genera incertae sedis</taxon>
        <taxon>Motilimonas</taxon>
    </lineage>
</organism>
<evidence type="ECO:0000256" key="12">
    <source>
        <dbReference type="PIRNR" id="PIRNR002764"/>
    </source>
</evidence>
<evidence type="ECO:0000256" key="11">
    <source>
        <dbReference type="ARBA" id="ARBA00023136"/>
    </source>
</evidence>
<dbReference type="GO" id="GO:0017004">
    <property type="term" value="P:cytochrome complex assembly"/>
    <property type="evidence" value="ECO:0007669"/>
    <property type="project" value="UniProtKB-KW"/>
</dbReference>
<dbReference type="InterPro" id="IPR003544">
    <property type="entry name" value="Cyt_c_biogenesis_CcmB"/>
</dbReference>
<evidence type="ECO:0000256" key="1">
    <source>
        <dbReference type="ARBA" id="ARBA00002442"/>
    </source>
</evidence>
<comment type="function">
    <text evidence="1 12">Required for the export of heme to the periplasm for the biogenesis of c-type cytochromes.</text>
</comment>
<dbReference type="NCBIfam" id="TIGR01190">
    <property type="entry name" value="ccmB"/>
    <property type="match status" value="1"/>
</dbReference>
<feature type="transmembrane region" description="Helical" evidence="13">
    <location>
        <begin position="161"/>
        <end position="182"/>
    </location>
</feature>
<dbReference type="InterPro" id="IPR026031">
    <property type="entry name" value="Cyt_c_CcmB_bac"/>
</dbReference>
<evidence type="ECO:0000256" key="13">
    <source>
        <dbReference type="SAM" id="Phobius"/>
    </source>
</evidence>
<comment type="similarity">
    <text evidence="3 12">Belongs to the CcmB/CycW/HelB family.</text>
</comment>
<name>A0A418YGR4_9GAMM</name>
<feature type="transmembrane region" description="Helical" evidence="13">
    <location>
        <begin position="128"/>
        <end position="154"/>
    </location>
</feature>
<reference evidence="14 15" key="1">
    <citation type="submission" date="2018-09" db="EMBL/GenBank/DDBJ databases">
        <authorList>
            <person name="Wang F."/>
        </authorList>
    </citation>
    <scope>NUCLEOTIDE SEQUENCE [LARGE SCALE GENOMIC DNA]</scope>
    <source>
        <strain evidence="14 15">PLHSC7-2</strain>
    </source>
</reference>
<feature type="transmembrane region" description="Helical" evidence="13">
    <location>
        <begin position="23"/>
        <end position="41"/>
    </location>
</feature>
<comment type="subcellular location">
    <subcellularLocation>
        <location evidence="2">Cell inner membrane</location>
        <topology evidence="2">Multi-pass membrane protein</topology>
    </subcellularLocation>
</comment>
<dbReference type="GO" id="GO:0005886">
    <property type="term" value="C:plasma membrane"/>
    <property type="evidence" value="ECO:0007669"/>
    <property type="project" value="UniProtKB-SubCell"/>
</dbReference>
<reference evidence="14 15" key="2">
    <citation type="submission" date="2019-01" db="EMBL/GenBank/DDBJ databases">
        <title>Motilimonas pumilus sp. nov., isolated from the gut of sea cucumber (Apostichopus japonicus).</title>
        <authorList>
            <person name="Wang F.-Q."/>
            <person name="Ren L.-H."/>
            <person name="Lin Y.-W."/>
            <person name="Sun G.-H."/>
            <person name="Du Z.-J."/>
            <person name="Zhao J.-X."/>
            <person name="Liu X.-J."/>
            <person name="Liu L.-J."/>
        </authorList>
    </citation>
    <scope>NUCLEOTIDE SEQUENCE [LARGE SCALE GENOMIC DNA]</scope>
    <source>
        <strain evidence="14 15">PLHSC7-2</strain>
    </source>
</reference>
<keyword evidence="15" id="KW-1185">Reference proteome</keyword>
<evidence type="ECO:0000313" key="14">
    <source>
        <dbReference type="EMBL" id="RJG49048.1"/>
    </source>
</evidence>
<comment type="caution">
    <text evidence="14">The sequence shown here is derived from an EMBL/GenBank/DDBJ whole genome shotgun (WGS) entry which is preliminary data.</text>
</comment>
<evidence type="ECO:0000256" key="5">
    <source>
        <dbReference type="ARBA" id="ARBA00022448"/>
    </source>
</evidence>
<dbReference type="EMBL" id="QZCH01000005">
    <property type="protein sequence ID" value="RJG49048.1"/>
    <property type="molecule type" value="Genomic_DNA"/>
</dbReference>
<feature type="transmembrane region" description="Helical" evidence="13">
    <location>
        <begin position="194"/>
        <end position="217"/>
    </location>
</feature>
<dbReference type="PANTHER" id="PTHR30070">
    <property type="entry name" value="HEME EXPORTER PROTEIN B"/>
    <property type="match status" value="1"/>
</dbReference>
<dbReference type="AlphaFoldDB" id="A0A418YGR4"/>
<dbReference type="GO" id="GO:1903607">
    <property type="term" value="P:cytochrome c biosynthetic process"/>
    <property type="evidence" value="ECO:0007669"/>
    <property type="project" value="TreeGrafter"/>
</dbReference>
<evidence type="ECO:0000256" key="3">
    <source>
        <dbReference type="ARBA" id="ARBA00010544"/>
    </source>
</evidence>